<reference evidence="1 2" key="1">
    <citation type="submission" date="2021-06" db="EMBL/GenBank/DDBJ databases">
        <title>Sphingomonas sp. XMGL2, whole genome shotgun sequencing project.</title>
        <authorList>
            <person name="Zhao G."/>
            <person name="Shen L."/>
        </authorList>
    </citation>
    <scope>NUCLEOTIDE SEQUENCE [LARGE SCALE GENOMIC DNA]</scope>
    <source>
        <strain evidence="1 2">XMGL2</strain>
    </source>
</reference>
<dbReference type="InterPro" id="IPR007709">
    <property type="entry name" value="N-FG_amidohydro"/>
</dbReference>
<name>A0ABS6BLS2_9SPHN</name>
<proteinExistence type="predicted"/>
<protein>
    <submittedName>
        <fullName evidence="1">N-formylglutamate amidohydrolase</fullName>
    </submittedName>
</protein>
<gene>
    <name evidence="1" type="ORF">KOF26_15550</name>
</gene>
<comment type="caution">
    <text evidence="1">The sequence shown here is derived from an EMBL/GenBank/DDBJ whole genome shotgun (WGS) entry which is preliminary data.</text>
</comment>
<accession>A0ABS6BLS2</accession>
<organism evidence="1 2">
    <name type="scientific">Sphingomonas quercus</name>
    <dbReference type="NCBI Taxonomy" id="2842451"/>
    <lineage>
        <taxon>Bacteria</taxon>
        <taxon>Pseudomonadati</taxon>
        <taxon>Pseudomonadota</taxon>
        <taxon>Alphaproteobacteria</taxon>
        <taxon>Sphingomonadales</taxon>
        <taxon>Sphingomonadaceae</taxon>
        <taxon>Sphingomonas</taxon>
    </lineage>
</organism>
<dbReference type="Proteomes" id="UP000776276">
    <property type="component" value="Unassembled WGS sequence"/>
</dbReference>
<sequence>MTSPSESGGAEPVFLRLGPAIPTHPVVITVPHAGRDYPPPLLAAARVGTHALQALEDRHADLLIEAAVAGGAVALVARRARAWIDLNRGERELDRTMIDPAPPAAQIDETAKVRGGLGLIPRRGPGGAELWRRGFAPDEVAARIAADHRPWHGAIESLLAATRARFGVAVLLDLHSMPPLPPGRLGKPPQLVTGDRHGRSAAGWGRGVLAAQARAAGLVHAANTPYAGGETLARHGRPEANIHALQLEIDRALYLAPDLRTPGLGLGDMTALVARMTAALAAVALGSVQSIAAE</sequence>
<dbReference type="Pfam" id="PF05013">
    <property type="entry name" value="FGase"/>
    <property type="match status" value="1"/>
</dbReference>
<evidence type="ECO:0000313" key="2">
    <source>
        <dbReference type="Proteomes" id="UP000776276"/>
    </source>
</evidence>
<keyword evidence="2" id="KW-1185">Reference proteome</keyword>
<dbReference type="EMBL" id="JAHKRT010000009">
    <property type="protein sequence ID" value="MBU3079273.1"/>
    <property type="molecule type" value="Genomic_DNA"/>
</dbReference>
<evidence type="ECO:0000313" key="1">
    <source>
        <dbReference type="EMBL" id="MBU3079273.1"/>
    </source>
</evidence>